<feature type="binding site" evidence="9">
    <location>
        <position position="120"/>
    </location>
    <ligand>
        <name>substrate</name>
    </ligand>
</feature>
<organism evidence="12 13">
    <name type="scientific">Penicillium ucsense</name>
    <dbReference type="NCBI Taxonomy" id="2839758"/>
    <lineage>
        <taxon>Eukaryota</taxon>
        <taxon>Fungi</taxon>
        <taxon>Dikarya</taxon>
        <taxon>Ascomycota</taxon>
        <taxon>Pezizomycotina</taxon>
        <taxon>Eurotiomycetes</taxon>
        <taxon>Eurotiomycetidae</taxon>
        <taxon>Eurotiales</taxon>
        <taxon>Aspergillaceae</taxon>
        <taxon>Penicillium</taxon>
    </lineage>
</organism>
<evidence type="ECO:0000256" key="5">
    <source>
        <dbReference type="ARBA" id="ARBA00025065"/>
    </source>
</evidence>
<feature type="domain" description="NADP-dependent oxidoreductase" evidence="11">
    <location>
        <begin position="34"/>
        <end position="277"/>
    </location>
</feature>
<comment type="caution">
    <text evidence="12">The sequence shown here is derived from an EMBL/GenBank/DDBJ whole genome shotgun (WGS) entry which is preliminary data.</text>
</comment>
<comment type="catalytic activity">
    <reaction evidence="6">
        <text>xylitol + NADP(+) = D-xylose + NADPH + H(+)</text>
        <dbReference type="Rhea" id="RHEA:27445"/>
        <dbReference type="ChEBI" id="CHEBI:15378"/>
        <dbReference type="ChEBI" id="CHEBI:17151"/>
        <dbReference type="ChEBI" id="CHEBI:53455"/>
        <dbReference type="ChEBI" id="CHEBI:57783"/>
        <dbReference type="ChEBI" id="CHEBI:58349"/>
        <dbReference type="EC" id="1.1.1.307"/>
    </reaction>
</comment>
<sequence length="297" mass="32729">MASSQTIPSTKLNDGSEMPMLGYGTGTAWFKKSESILGSLDSNLVEATKTAVGLGYHHLDGAEVYRTEPELGKAIAECEVPREKLFVTTKVNQNVSDIPAALDASLKKLKLEYVDLYLIHQPFFAQTKEQLQQAWAAMEQVKASGKARSIGVSNFLQSHLEIILETATVIPSVNQIEYHPYLQHGNLVPWQQSKGITTVSYGGLTPTTRAAGGPLDELLAGLAKKYAVSAGEILLRWCLDQGVVSITTSSKESRLVSYLRALTFQLTPKEIQNISELGQTHHYRAFWKDKFAEDDRS</sequence>
<evidence type="ECO:0000256" key="7">
    <source>
        <dbReference type="ARBA" id="ARBA00049485"/>
    </source>
</evidence>
<dbReference type="PRINTS" id="PR00069">
    <property type="entry name" value="ALDKETRDTASE"/>
</dbReference>
<dbReference type="Pfam" id="PF00248">
    <property type="entry name" value="Aldo_ket_red"/>
    <property type="match status" value="1"/>
</dbReference>
<dbReference type="InterPro" id="IPR020471">
    <property type="entry name" value="AKR"/>
</dbReference>
<evidence type="ECO:0000313" key="13">
    <source>
        <dbReference type="Proteomes" id="UP000631181"/>
    </source>
</evidence>
<evidence type="ECO:0000313" key="12">
    <source>
        <dbReference type="EMBL" id="KAF7719206.1"/>
    </source>
</evidence>
<dbReference type="Proteomes" id="UP000631181">
    <property type="component" value="Unassembled WGS sequence"/>
</dbReference>
<feature type="active site" description="Proton donor" evidence="8">
    <location>
        <position position="65"/>
    </location>
</feature>
<dbReference type="GO" id="GO:0016616">
    <property type="term" value="F:oxidoreductase activity, acting on the CH-OH group of donors, NAD or NADP as acceptor"/>
    <property type="evidence" value="ECO:0007669"/>
    <property type="project" value="UniProtKB-ARBA"/>
</dbReference>
<accession>A0A8J8WB95</accession>
<dbReference type="GO" id="GO:0016652">
    <property type="term" value="F:oxidoreductase activity, acting on NAD(P)H as acceptor"/>
    <property type="evidence" value="ECO:0007669"/>
    <property type="project" value="InterPro"/>
</dbReference>
<dbReference type="PIRSF" id="PIRSF000097">
    <property type="entry name" value="AKR"/>
    <property type="match status" value="1"/>
</dbReference>
<keyword evidence="13" id="KW-1185">Reference proteome</keyword>
<comment type="similarity">
    <text evidence="1">Belongs to the aldo/keto reductase family.</text>
</comment>
<comment type="function">
    <text evidence="5">Catalyzes the initial reaction in the xylose utilization pathway by reducing D-xylose into xylitol. Xylose is a major component of hemicelluloses such as xylan. Most fungi utilize D-xylose via three enzymatic reactions, xylose reductase (XR), xylitol dehydrogenase (XDH), and xylulokinase, to form xylulose 5-phosphate, which enters pentose phosphate pathway.</text>
</comment>
<dbReference type="OrthoDB" id="416253at2759"/>
<evidence type="ECO:0000256" key="10">
    <source>
        <dbReference type="PIRSR" id="PIRSR000097-3"/>
    </source>
</evidence>
<dbReference type="AlphaFoldDB" id="A0A8J8WB95"/>
<dbReference type="PANTHER" id="PTHR43827">
    <property type="entry name" value="2,5-DIKETO-D-GLUCONIC ACID REDUCTASE"/>
    <property type="match status" value="1"/>
</dbReference>
<dbReference type="PANTHER" id="PTHR43827:SF3">
    <property type="entry name" value="NADP-DEPENDENT OXIDOREDUCTASE DOMAIN-CONTAINING PROTEIN"/>
    <property type="match status" value="1"/>
</dbReference>
<gene>
    <name evidence="12" type="ORF">PECM_007496</name>
</gene>
<dbReference type="Gene3D" id="3.20.20.100">
    <property type="entry name" value="NADP-dependent oxidoreductase domain"/>
    <property type="match status" value="1"/>
</dbReference>
<evidence type="ECO:0000256" key="4">
    <source>
        <dbReference type="ARBA" id="ARBA00023002"/>
    </source>
</evidence>
<comment type="catalytic activity">
    <reaction evidence="7">
        <text>xylitol + NAD(+) = D-xylose + NADH + H(+)</text>
        <dbReference type="Rhea" id="RHEA:27441"/>
        <dbReference type="ChEBI" id="CHEBI:15378"/>
        <dbReference type="ChEBI" id="CHEBI:17151"/>
        <dbReference type="ChEBI" id="CHEBI:53455"/>
        <dbReference type="ChEBI" id="CHEBI:57540"/>
        <dbReference type="ChEBI" id="CHEBI:57945"/>
        <dbReference type="EC" id="1.1.1.307"/>
    </reaction>
</comment>
<dbReference type="InterPro" id="IPR023210">
    <property type="entry name" value="NADP_OxRdtase_dom"/>
</dbReference>
<dbReference type="FunFam" id="3.20.20.100:FF:000002">
    <property type="entry name" value="2,5-diketo-D-gluconic acid reductase A"/>
    <property type="match status" value="1"/>
</dbReference>
<dbReference type="PROSITE" id="PS00062">
    <property type="entry name" value="ALDOKETO_REDUCTASE_2"/>
    <property type="match status" value="1"/>
</dbReference>
<dbReference type="CDD" id="cd19120">
    <property type="entry name" value="AKR_AKR3C2-3"/>
    <property type="match status" value="1"/>
</dbReference>
<proteinExistence type="inferred from homology"/>
<keyword evidence="3" id="KW-0521">NADP</keyword>
<dbReference type="EC" id="1.1.1.307" evidence="2"/>
<dbReference type="SUPFAM" id="SSF51430">
    <property type="entry name" value="NAD(P)-linked oxidoreductase"/>
    <property type="match status" value="1"/>
</dbReference>
<evidence type="ECO:0000259" key="11">
    <source>
        <dbReference type="Pfam" id="PF00248"/>
    </source>
</evidence>
<evidence type="ECO:0000256" key="6">
    <source>
        <dbReference type="ARBA" id="ARBA00047534"/>
    </source>
</evidence>
<dbReference type="EMBL" id="WIWV01000007">
    <property type="protein sequence ID" value="KAF7719206.1"/>
    <property type="molecule type" value="Genomic_DNA"/>
</dbReference>
<evidence type="ECO:0000256" key="9">
    <source>
        <dbReference type="PIRSR" id="PIRSR000097-2"/>
    </source>
</evidence>
<dbReference type="InterPro" id="IPR018170">
    <property type="entry name" value="Aldo/ket_reductase_CS"/>
</dbReference>
<feature type="site" description="Lowers pKa of active site Tyr" evidence="10">
    <location>
        <position position="90"/>
    </location>
</feature>
<evidence type="ECO:0000256" key="2">
    <source>
        <dbReference type="ARBA" id="ARBA00012845"/>
    </source>
</evidence>
<evidence type="ECO:0000256" key="1">
    <source>
        <dbReference type="ARBA" id="ARBA00007905"/>
    </source>
</evidence>
<keyword evidence="4" id="KW-0560">Oxidoreductase</keyword>
<protein>
    <recommendedName>
        <fullName evidence="2">D-xylose reductase [NAD(P)H]</fullName>
        <ecNumber evidence="2">1.1.1.307</ecNumber>
    </recommendedName>
</protein>
<reference evidence="12" key="1">
    <citation type="journal article" date="2020" name="Front. Microbiol.">
        <title>Gene regulatory networks of Penicillium echinulatum 2HH and Penicillium oxalicum 114-2 inferred by a computational biology approach.</title>
        <authorList>
            <person name="Lenz A.R."/>
            <person name="Galan-Vasquez E."/>
            <person name="Balbinot E."/>
            <person name="De Abreu F.P."/>
            <person name="De Oliveira N.S."/>
            <person name="Da Rosa L.O."/>
            <person name="De Avila E Silva S."/>
            <person name="Camassola M."/>
            <person name="Dillon A.J.P."/>
            <person name="Perez-Rueda E."/>
        </authorList>
    </citation>
    <scope>NUCLEOTIDE SEQUENCE</scope>
    <source>
        <strain evidence="12">S1M29</strain>
    </source>
</reference>
<dbReference type="InterPro" id="IPR044494">
    <property type="entry name" value="AKR3C2/3"/>
</dbReference>
<dbReference type="InterPro" id="IPR036812">
    <property type="entry name" value="NAD(P)_OxRdtase_dom_sf"/>
</dbReference>
<evidence type="ECO:0000256" key="8">
    <source>
        <dbReference type="PIRSR" id="PIRSR000097-1"/>
    </source>
</evidence>
<evidence type="ECO:0000256" key="3">
    <source>
        <dbReference type="ARBA" id="ARBA00022857"/>
    </source>
</evidence>
<name>A0A8J8WB95_9EURO</name>